<evidence type="ECO:0000256" key="2">
    <source>
        <dbReference type="ARBA" id="ARBA00010669"/>
    </source>
</evidence>
<organism evidence="12">
    <name type="scientific">hydrothermal vent metagenome</name>
    <dbReference type="NCBI Taxonomy" id="652676"/>
    <lineage>
        <taxon>unclassified sequences</taxon>
        <taxon>metagenomes</taxon>
        <taxon>ecological metagenomes</taxon>
    </lineage>
</organism>
<keyword evidence="8 12" id="KW-0378">Hydrolase</keyword>
<dbReference type="SUPFAM" id="SSF53927">
    <property type="entry name" value="Cytidine deaminase-like"/>
    <property type="match status" value="1"/>
</dbReference>
<name>A0A3B1CV71_9ZZZZ</name>
<dbReference type="PANTHER" id="PTHR11079:SF202">
    <property type="entry name" value="TRNA-SPECIFIC ADENOSINE DEAMINASE"/>
    <property type="match status" value="1"/>
</dbReference>
<dbReference type="PANTHER" id="PTHR11079">
    <property type="entry name" value="CYTOSINE DEAMINASE FAMILY MEMBER"/>
    <property type="match status" value="1"/>
</dbReference>
<proteinExistence type="inferred from homology"/>
<keyword evidence="7" id="KW-0479">Metal-binding</keyword>
<keyword evidence="9" id="KW-0862">Zinc</keyword>
<dbReference type="PROSITE" id="PS51747">
    <property type="entry name" value="CYT_DCMP_DEAMINASES_2"/>
    <property type="match status" value="1"/>
</dbReference>
<comment type="similarity">
    <text evidence="2">Belongs to the cytidine and deoxycytidylate deaminase family. ADAT2 subfamily.</text>
</comment>
<dbReference type="Gene3D" id="3.40.140.10">
    <property type="entry name" value="Cytidine Deaminase, domain 2"/>
    <property type="match status" value="1"/>
</dbReference>
<evidence type="ECO:0000259" key="11">
    <source>
        <dbReference type="PROSITE" id="PS51747"/>
    </source>
</evidence>
<sequence length="159" mass="17502">MKDMEYMQLALEEARKAFEMDEVPVGALVVKGGIILSRAHNLMEALRDPTAHAEVLAIREASARLGNWRLEGATLYVTKEPCPMCAGAIVNARVSRVVYGCRDEKGGAADSLYRILSDKRLNHQAEAVSGLLSKESARLLKEFFRNKRNGPGIMITKSA</sequence>
<comment type="catalytic activity">
    <reaction evidence="10">
        <text>adenosine(34) in tRNA + H2O + H(+) = inosine(34) in tRNA + NH4(+)</text>
        <dbReference type="Rhea" id="RHEA:43168"/>
        <dbReference type="Rhea" id="RHEA-COMP:10373"/>
        <dbReference type="Rhea" id="RHEA-COMP:10374"/>
        <dbReference type="ChEBI" id="CHEBI:15377"/>
        <dbReference type="ChEBI" id="CHEBI:15378"/>
        <dbReference type="ChEBI" id="CHEBI:28938"/>
        <dbReference type="ChEBI" id="CHEBI:74411"/>
        <dbReference type="ChEBI" id="CHEBI:82852"/>
        <dbReference type="EC" id="3.5.4.33"/>
    </reaction>
</comment>
<evidence type="ECO:0000256" key="6">
    <source>
        <dbReference type="ARBA" id="ARBA00022694"/>
    </source>
</evidence>
<dbReference type="NCBIfam" id="NF008113">
    <property type="entry name" value="PRK10860.1"/>
    <property type="match status" value="1"/>
</dbReference>
<evidence type="ECO:0000256" key="4">
    <source>
        <dbReference type="ARBA" id="ARBA00012740"/>
    </source>
</evidence>
<dbReference type="Pfam" id="PF14437">
    <property type="entry name" value="MafB19-deam"/>
    <property type="match status" value="1"/>
</dbReference>
<keyword evidence="6" id="KW-0819">tRNA processing</keyword>
<reference evidence="12" key="1">
    <citation type="submission" date="2018-06" db="EMBL/GenBank/DDBJ databases">
        <authorList>
            <person name="Zhirakovskaya E."/>
        </authorList>
    </citation>
    <scope>NUCLEOTIDE SEQUENCE</scope>
</reference>
<comment type="subunit">
    <text evidence="3">Homodimer.</text>
</comment>
<comment type="cofactor">
    <cofactor evidence="1">
        <name>Zn(2+)</name>
        <dbReference type="ChEBI" id="CHEBI:29105"/>
    </cofactor>
</comment>
<evidence type="ECO:0000256" key="3">
    <source>
        <dbReference type="ARBA" id="ARBA00011738"/>
    </source>
</evidence>
<protein>
    <recommendedName>
        <fullName evidence="5">tRNA-specific adenosine deaminase 2</fullName>
        <ecNumber evidence="4">3.5.4.33</ecNumber>
    </recommendedName>
</protein>
<dbReference type="InterPro" id="IPR058535">
    <property type="entry name" value="MafB19-deam"/>
</dbReference>
<evidence type="ECO:0000256" key="9">
    <source>
        <dbReference type="ARBA" id="ARBA00022833"/>
    </source>
</evidence>
<dbReference type="GO" id="GO:0002100">
    <property type="term" value="P:tRNA wobble adenosine to inosine editing"/>
    <property type="evidence" value="ECO:0007669"/>
    <property type="project" value="InterPro"/>
</dbReference>
<feature type="domain" description="CMP/dCMP-type deaminase" evidence="11">
    <location>
        <begin position="1"/>
        <end position="120"/>
    </location>
</feature>
<dbReference type="InterPro" id="IPR028883">
    <property type="entry name" value="tRNA_aden_deaminase"/>
</dbReference>
<dbReference type="InterPro" id="IPR016193">
    <property type="entry name" value="Cytidine_deaminase-like"/>
</dbReference>
<dbReference type="GO" id="GO:0052717">
    <property type="term" value="F:tRNA-specific adenosine-34 deaminase activity"/>
    <property type="evidence" value="ECO:0007669"/>
    <property type="project" value="UniProtKB-EC"/>
</dbReference>
<dbReference type="InterPro" id="IPR016192">
    <property type="entry name" value="APOBEC/CMP_deaminase_Zn-bd"/>
</dbReference>
<dbReference type="InterPro" id="IPR002125">
    <property type="entry name" value="CMP_dCMP_dom"/>
</dbReference>
<dbReference type="AlphaFoldDB" id="A0A3B1CV71"/>
<dbReference type="EMBL" id="UOGI01000334">
    <property type="protein sequence ID" value="VAX34496.1"/>
    <property type="molecule type" value="Genomic_DNA"/>
</dbReference>
<evidence type="ECO:0000256" key="5">
    <source>
        <dbReference type="ARBA" id="ARBA00019216"/>
    </source>
</evidence>
<gene>
    <name evidence="12" type="ORF">MNBD_NITROSPIRAE03-849</name>
</gene>
<evidence type="ECO:0000256" key="8">
    <source>
        <dbReference type="ARBA" id="ARBA00022801"/>
    </source>
</evidence>
<dbReference type="PROSITE" id="PS00903">
    <property type="entry name" value="CYT_DCMP_DEAMINASES_1"/>
    <property type="match status" value="1"/>
</dbReference>
<dbReference type="EC" id="3.5.4.33" evidence="4"/>
<accession>A0A3B1CV71</accession>
<evidence type="ECO:0000313" key="12">
    <source>
        <dbReference type="EMBL" id="VAX34496.1"/>
    </source>
</evidence>
<dbReference type="CDD" id="cd01285">
    <property type="entry name" value="nucleoside_deaminase"/>
    <property type="match status" value="1"/>
</dbReference>
<dbReference type="HAMAP" id="MF_00972">
    <property type="entry name" value="tRNA_aden_deaminase"/>
    <property type="match status" value="1"/>
</dbReference>
<evidence type="ECO:0000256" key="10">
    <source>
        <dbReference type="ARBA" id="ARBA00048045"/>
    </source>
</evidence>
<evidence type="ECO:0000256" key="1">
    <source>
        <dbReference type="ARBA" id="ARBA00001947"/>
    </source>
</evidence>
<dbReference type="FunFam" id="3.40.140.10:FF:000005">
    <property type="entry name" value="tRNA-specific adenosine deaminase"/>
    <property type="match status" value="1"/>
</dbReference>
<evidence type="ECO:0000256" key="7">
    <source>
        <dbReference type="ARBA" id="ARBA00022723"/>
    </source>
</evidence>
<dbReference type="GO" id="GO:0008270">
    <property type="term" value="F:zinc ion binding"/>
    <property type="evidence" value="ECO:0007669"/>
    <property type="project" value="InterPro"/>
</dbReference>